<comment type="caution">
    <text evidence="3">The sequence shown here is derived from an EMBL/GenBank/DDBJ whole genome shotgun (WGS) entry which is preliminary data.</text>
</comment>
<keyword evidence="4" id="KW-1185">Reference proteome</keyword>
<sequence>MPHGARLSVLCQMFGQNVAGRVRTTGYWNKLTTGAFISDGFVAWRPNRAVPWCSATGVRATATAYTRGTGVIIRRGPDTRHPAVGRLSNRQRFGVACQQWGQRVRGPATTSPIWNVLATGRQVPDALTLWRPGRPSLPWCGQAGWTVPPTPSNFIRRVAPGARMSQARYRVPASVTIAQAILESGWGKSLLTRRDHNYFGIKCFGAPGTIAIGCRGYATHECGGGKCWRTRATFRVYRNLAGSMLDHAKWLAERPRYRGAFRYYLSPGRFAAAIHRAGYATSPVYARNLIRIMSRYNLYRFN</sequence>
<dbReference type="Pfam" id="PF01832">
    <property type="entry name" value="Glucosaminidase"/>
    <property type="match status" value="1"/>
</dbReference>
<reference evidence="3" key="1">
    <citation type="journal article" date="2014" name="Int. J. Syst. Evol. Microbiol.">
        <title>Complete genome sequence of Corynebacterium casei LMG S-19264T (=DSM 44701T), isolated from a smear-ripened cheese.</title>
        <authorList>
            <consortium name="US DOE Joint Genome Institute (JGI-PGF)"/>
            <person name="Walter F."/>
            <person name="Albersmeier A."/>
            <person name="Kalinowski J."/>
            <person name="Ruckert C."/>
        </authorList>
    </citation>
    <scope>NUCLEOTIDE SEQUENCE</scope>
    <source>
        <strain evidence="3">JCM 3090</strain>
    </source>
</reference>
<dbReference type="InterPro" id="IPR002901">
    <property type="entry name" value="MGlyc_endo_b_GlcNAc-like_dom"/>
</dbReference>
<name>A0A8J3B2I5_9ACTN</name>
<dbReference type="Gene3D" id="1.10.530.10">
    <property type="match status" value="1"/>
</dbReference>
<evidence type="ECO:0000313" key="3">
    <source>
        <dbReference type="EMBL" id="GGJ80668.1"/>
    </source>
</evidence>
<dbReference type="PANTHER" id="PTHR33308:SF9">
    <property type="entry name" value="PEPTIDOGLYCAN HYDROLASE FLGJ"/>
    <property type="match status" value="1"/>
</dbReference>
<gene>
    <name evidence="3" type="ORF">GCM10010123_08250</name>
</gene>
<evidence type="ECO:0000313" key="4">
    <source>
        <dbReference type="Proteomes" id="UP000649739"/>
    </source>
</evidence>
<evidence type="ECO:0000259" key="2">
    <source>
        <dbReference type="SMART" id="SM00047"/>
    </source>
</evidence>
<dbReference type="NCBIfam" id="NF038016">
    <property type="entry name" value="sporang_Gsm"/>
    <property type="match status" value="1"/>
</dbReference>
<dbReference type="PRINTS" id="PR01002">
    <property type="entry name" value="FLGFLGJ"/>
</dbReference>
<dbReference type="EMBL" id="BMQB01000001">
    <property type="protein sequence ID" value="GGJ80668.1"/>
    <property type="molecule type" value="Genomic_DNA"/>
</dbReference>
<reference evidence="3" key="2">
    <citation type="submission" date="2020-09" db="EMBL/GenBank/DDBJ databases">
        <authorList>
            <person name="Sun Q."/>
            <person name="Ohkuma M."/>
        </authorList>
    </citation>
    <scope>NUCLEOTIDE SEQUENCE</scope>
    <source>
        <strain evidence="3">JCM 3090</strain>
    </source>
</reference>
<accession>A0A8J3B2I5</accession>
<evidence type="ECO:0000256" key="1">
    <source>
        <dbReference type="ARBA" id="ARBA00022801"/>
    </source>
</evidence>
<dbReference type="PANTHER" id="PTHR33308">
    <property type="entry name" value="PEPTIDOGLYCAN HYDROLASE FLGJ"/>
    <property type="match status" value="1"/>
</dbReference>
<dbReference type="GO" id="GO:0004040">
    <property type="term" value="F:amidase activity"/>
    <property type="evidence" value="ECO:0007669"/>
    <property type="project" value="InterPro"/>
</dbReference>
<dbReference type="AlphaFoldDB" id="A0A8J3B2I5"/>
<proteinExistence type="predicted"/>
<protein>
    <recommendedName>
        <fullName evidence="2">Mannosyl-glycoprotein endo-beta-N-acetylglucosamidase-like domain-containing protein</fullName>
    </recommendedName>
</protein>
<organism evidence="3 4">
    <name type="scientific">Pilimelia anulata</name>
    <dbReference type="NCBI Taxonomy" id="53371"/>
    <lineage>
        <taxon>Bacteria</taxon>
        <taxon>Bacillati</taxon>
        <taxon>Actinomycetota</taxon>
        <taxon>Actinomycetes</taxon>
        <taxon>Micromonosporales</taxon>
        <taxon>Micromonosporaceae</taxon>
        <taxon>Pilimelia</taxon>
    </lineage>
</organism>
<dbReference type="Proteomes" id="UP000649739">
    <property type="component" value="Unassembled WGS sequence"/>
</dbReference>
<feature type="domain" description="Mannosyl-glycoprotein endo-beta-N-acetylglucosamidase-like" evidence="2">
    <location>
        <begin position="144"/>
        <end position="302"/>
    </location>
</feature>
<dbReference type="InterPro" id="IPR051056">
    <property type="entry name" value="Glycosyl_Hydrolase_73"/>
</dbReference>
<dbReference type="SMART" id="SM00047">
    <property type="entry name" value="LYZ2"/>
    <property type="match status" value="1"/>
</dbReference>
<keyword evidence="1" id="KW-0378">Hydrolase</keyword>